<keyword evidence="4" id="KW-0997">Cell inner membrane</keyword>
<dbReference type="GO" id="GO:0015528">
    <property type="term" value="F:lactose:proton symporter activity"/>
    <property type="evidence" value="ECO:0007669"/>
    <property type="project" value="TreeGrafter"/>
</dbReference>
<reference evidence="10" key="1">
    <citation type="journal article" date="2018" name="Int. J. Syst. Evol. Microbiol.">
        <title>Neptunicella marina gen. nov., sp. nov., isolated from surface seawater.</title>
        <authorList>
            <person name="Liu X."/>
            <person name="Lai Q."/>
            <person name="Du Y."/>
            <person name="Zhang X."/>
            <person name="Liu Z."/>
            <person name="Sun F."/>
            <person name="Shao Z."/>
        </authorList>
    </citation>
    <scope>NUCLEOTIDE SEQUENCE</scope>
    <source>
        <strain evidence="10">S27-2</strain>
    </source>
</reference>
<evidence type="ECO:0000313" key="11">
    <source>
        <dbReference type="Proteomes" id="UP000601768"/>
    </source>
</evidence>
<evidence type="ECO:0000259" key="9">
    <source>
        <dbReference type="PROSITE" id="PS50850"/>
    </source>
</evidence>
<evidence type="ECO:0000256" key="6">
    <source>
        <dbReference type="ARBA" id="ARBA00022989"/>
    </source>
</evidence>
<accession>A0A8J6IKI8</accession>
<keyword evidence="3" id="KW-1003">Cell membrane</keyword>
<dbReference type="Pfam" id="PF12832">
    <property type="entry name" value="MFS_1_like"/>
    <property type="match status" value="1"/>
</dbReference>
<feature type="domain" description="Major facilitator superfamily (MFS) profile" evidence="9">
    <location>
        <begin position="204"/>
        <end position="387"/>
    </location>
</feature>
<reference evidence="10" key="2">
    <citation type="submission" date="2020-08" db="EMBL/GenBank/DDBJ databases">
        <authorList>
            <person name="Lai Q."/>
        </authorList>
    </citation>
    <scope>NUCLEOTIDE SEQUENCE</scope>
    <source>
        <strain evidence="10">S27-2</strain>
    </source>
</reference>
<evidence type="ECO:0000313" key="10">
    <source>
        <dbReference type="EMBL" id="MBC3764530.1"/>
    </source>
</evidence>
<dbReference type="PANTHER" id="PTHR23522">
    <property type="entry name" value="BLL5896 PROTEIN"/>
    <property type="match status" value="1"/>
</dbReference>
<feature type="transmembrane region" description="Helical" evidence="8">
    <location>
        <begin position="358"/>
        <end position="378"/>
    </location>
</feature>
<keyword evidence="7 8" id="KW-0472">Membrane</keyword>
<keyword evidence="6 8" id="KW-1133">Transmembrane helix</keyword>
<dbReference type="GO" id="GO:0005886">
    <property type="term" value="C:plasma membrane"/>
    <property type="evidence" value="ECO:0007669"/>
    <property type="project" value="UniProtKB-SubCell"/>
</dbReference>
<dbReference type="PIRSF" id="PIRSF004925">
    <property type="entry name" value="HcaT"/>
    <property type="match status" value="1"/>
</dbReference>
<dbReference type="Gene3D" id="1.20.1250.20">
    <property type="entry name" value="MFS general substrate transporter like domains"/>
    <property type="match status" value="2"/>
</dbReference>
<feature type="transmembrane region" description="Helical" evidence="8">
    <location>
        <begin position="164"/>
        <end position="181"/>
    </location>
</feature>
<keyword evidence="2" id="KW-0813">Transport</keyword>
<dbReference type="NCBIfam" id="NF037955">
    <property type="entry name" value="mfs"/>
    <property type="match status" value="1"/>
</dbReference>
<dbReference type="InterPro" id="IPR036259">
    <property type="entry name" value="MFS_trans_sf"/>
</dbReference>
<evidence type="ECO:0000256" key="1">
    <source>
        <dbReference type="ARBA" id="ARBA00004429"/>
    </source>
</evidence>
<proteinExistence type="predicted"/>
<sequence length="387" mass="42540">MSATPQRATLLRLALVYFLYFGQLGIMTPYLGVFLDGRGFDSIAIGQLIAFITLTRIFGPNLWAVVADKTGKLLPILQLGSLLSVLAFGLLFVFDDYWGIALSLGLVMMFWTAVLPQLEVITLNTVHSDSGKYSRIRLWGSIGYIVCTVLLGKALDIFSSESVIYASMLVLAGLTIATLFLHQPPIMQSHEEQGSIWGKLKAPVFIVFILSAILLQVSFGPFYGFFALYMRDLGYSGQQTGWLIALGVLAEVLLFLVAGKIISRHGIKRVLVFCLFIAAIRWYLLASAAQYFAVLILVQLMHAVTFGLAHAASMQFVHGFFGRKYQSRGQAIYVSISFGGGGAIGNYVAGYLWQMEAYYTFAFASLSALVAGVIVLTLRSKEFVFKS</sequence>
<feature type="transmembrane region" description="Helical" evidence="8">
    <location>
        <begin position="12"/>
        <end position="31"/>
    </location>
</feature>
<evidence type="ECO:0000256" key="2">
    <source>
        <dbReference type="ARBA" id="ARBA00022448"/>
    </source>
</evidence>
<feature type="transmembrane region" description="Helical" evidence="8">
    <location>
        <begin position="100"/>
        <end position="126"/>
    </location>
</feature>
<dbReference type="PANTHER" id="PTHR23522:SF10">
    <property type="entry name" value="3-PHENYLPROPIONIC ACID TRANSPORTER-RELATED"/>
    <property type="match status" value="1"/>
</dbReference>
<dbReference type="InterPro" id="IPR020846">
    <property type="entry name" value="MFS_dom"/>
</dbReference>
<dbReference type="AlphaFoldDB" id="A0A8J6IKI8"/>
<dbReference type="InterPro" id="IPR026032">
    <property type="entry name" value="HcaT-like"/>
</dbReference>
<dbReference type="EMBL" id="JACNEP010000001">
    <property type="protein sequence ID" value="MBC3764530.1"/>
    <property type="molecule type" value="Genomic_DNA"/>
</dbReference>
<dbReference type="Proteomes" id="UP000601768">
    <property type="component" value="Unassembled WGS sequence"/>
</dbReference>
<feature type="transmembrane region" description="Helical" evidence="8">
    <location>
        <begin position="202"/>
        <end position="229"/>
    </location>
</feature>
<comment type="subcellular location">
    <subcellularLocation>
        <location evidence="1">Cell inner membrane</location>
        <topology evidence="1">Multi-pass membrane protein</topology>
    </subcellularLocation>
</comment>
<dbReference type="GO" id="GO:0030395">
    <property type="term" value="F:lactose binding"/>
    <property type="evidence" value="ECO:0007669"/>
    <property type="project" value="TreeGrafter"/>
</dbReference>
<feature type="transmembrane region" description="Helical" evidence="8">
    <location>
        <begin position="138"/>
        <end position="158"/>
    </location>
</feature>
<feature type="transmembrane region" description="Helical" evidence="8">
    <location>
        <begin position="266"/>
        <end position="285"/>
    </location>
</feature>
<feature type="transmembrane region" description="Helical" evidence="8">
    <location>
        <begin position="291"/>
        <end position="311"/>
    </location>
</feature>
<evidence type="ECO:0000256" key="4">
    <source>
        <dbReference type="ARBA" id="ARBA00022519"/>
    </source>
</evidence>
<dbReference type="RefSeq" id="WP_186504999.1">
    <property type="nucleotide sequence ID" value="NZ_JACNEP010000001.1"/>
</dbReference>
<name>A0A8J6IKI8_9ALTE</name>
<evidence type="ECO:0000256" key="5">
    <source>
        <dbReference type="ARBA" id="ARBA00022692"/>
    </source>
</evidence>
<feature type="transmembrane region" description="Helical" evidence="8">
    <location>
        <begin position="73"/>
        <end position="94"/>
    </location>
</feature>
<feature type="transmembrane region" description="Helical" evidence="8">
    <location>
        <begin position="331"/>
        <end position="352"/>
    </location>
</feature>
<dbReference type="InterPro" id="IPR024989">
    <property type="entry name" value="MFS_assoc_dom"/>
</dbReference>
<protein>
    <submittedName>
        <fullName evidence="10">MFS transporter</fullName>
    </submittedName>
</protein>
<evidence type="ECO:0000256" key="3">
    <source>
        <dbReference type="ARBA" id="ARBA00022475"/>
    </source>
</evidence>
<organism evidence="10 11">
    <name type="scientific">Neptunicella marina</name>
    <dbReference type="NCBI Taxonomy" id="2125989"/>
    <lineage>
        <taxon>Bacteria</taxon>
        <taxon>Pseudomonadati</taxon>
        <taxon>Pseudomonadota</taxon>
        <taxon>Gammaproteobacteria</taxon>
        <taxon>Alteromonadales</taxon>
        <taxon>Alteromonadaceae</taxon>
        <taxon>Neptunicella</taxon>
    </lineage>
</organism>
<feature type="transmembrane region" description="Helical" evidence="8">
    <location>
        <begin position="43"/>
        <end position="66"/>
    </location>
</feature>
<evidence type="ECO:0000256" key="8">
    <source>
        <dbReference type="SAM" id="Phobius"/>
    </source>
</evidence>
<gene>
    <name evidence="10" type="ORF">H8B19_01485</name>
</gene>
<feature type="transmembrane region" description="Helical" evidence="8">
    <location>
        <begin position="241"/>
        <end position="259"/>
    </location>
</feature>
<dbReference type="SUPFAM" id="SSF103473">
    <property type="entry name" value="MFS general substrate transporter"/>
    <property type="match status" value="1"/>
</dbReference>
<keyword evidence="11" id="KW-1185">Reference proteome</keyword>
<evidence type="ECO:0000256" key="7">
    <source>
        <dbReference type="ARBA" id="ARBA00023136"/>
    </source>
</evidence>
<keyword evidence="5 8" id="KW-0812">Transmembrane</keyword>
<dbReference type="PROSITE" id="PS50850">
    <property type="entry name" value="MFS"/>
    <property type="match status" value="1"/>
</dbReference>
<comment type="caution">
    <text evidence="10">The sequence shown here is derived from an EMBL/GenBank/DDBJ whole genome shotgun (WGS) entry which is preliminary data.</text>
</comment>